<reference evidence="5" key="1">
    <citation type="journal article" date="2010" name="Genome Biol.">
        <title>Genome sequence of the necrotrophic plant pathogen Pythium ultimum reveals original pathogenicity mechanisms and effector repertoire.</title>
        <authorList>
            <person name="Levesque C.A."/>
            <person name="Brouwer H."/>
            <person name="Cano L."/>
            <person name="Hamilton J.P."/>
            <person name="Holt C."/>
            <person name="Huitema E."/>
            <person name="Raffaele S."/>
            <person name="Robideau G.P."/>
            <person name="Thines M."/>
            <person name="Win J."/>
            <person name="Zerillo M.M."/>
            <person name="Beakes G.W."/>
            <person name="Boore J.L."/>
            <person name="Busam D."/>
            <person name="Dumas B."/>
            <person name="Ferriera S."/>
            <person name="Fuerstenberg S.I."/>
            <person name="Gachon C.M."/>
            <person name="Gaulin E."/>
            <person name="Govers F."/>
            <person name="Grenville-Briggs L."/>
            <person name="Horner N."/>
            <person name="Hostetler J."/>
            <person name="Jiang R.H."/>
            <person name="Johnson J."/>
            <person name="Krajaejun T."/>
            <person name="Lin H."/>
            <person name="Meijer H.J."/>
            <person name="Moore B."/>
            <person name="Morris P."/>
            <person name="Phuntmart V."/>
            <person name="Puiu D."/>
            <person name="Shetty J."/>
            <person name="Stajich J.E."/>
            <person name="Tripathy S."/>
            <person name="Wawra S."/>
            <person name="van West P."/>
            <person name="Whitty B.R."/>
            <person name="Coutinho P.M."/>
            <person name="Henrissat B."/>
            <person name="Martin F."/>
            <person name="Thomas P.D."/>
            <person name="Tyler B.M."/>
            <person name="De Vries R.P."/>
            <person name="Kamoun S."/>
            <person name="Yandell M."/>
            <person name="Tisserat N."/>
            <person name="Buell C.R."/>
        </authorList>
    </citation>
    <scope>NUCLEOTIDE SEQUENCE</scope>
    <source>
        <strain evidence="5">DAOM:BR144</strain>
    </source>
</reference>
<feature type="transmembrane region" description="Helical" evidence="2">
    <location>
        <begin position="130"/>
        <end position="156"/>
    </location>
</feature>
<dbReference type="InParanoid" id="K3X029"/>
<dbReference type="EnsemblProtists" id="PYU1_T010578">
    <property type="protein sequence ID" value="PYU1_T010578"/>
    <property type="gene ID" value="PYU1_G010555"/>
</dbReference>
<dbReference type="GO" id="GO:0055085">
    <property type="term" value="P:transmembrane transport"/>
    <property type="evidence" value="ECO:0007669"/>
    <property type="project" value="TreeGrafter"/>
</dbReference>
<dbReference type="HOGENOM" id="CLU_014651_1_0_1"/>
<evidence type="ECO:0000313" key="5">
    <source>
        <dbReference type="Proteomes" id="UP000019132"/>
    </source>
</evidence>
<proteinExistence type="predicted"/>
<keyword evidence="2" id="KW-1133">Transmembrane helix</keyword>
<dbReference type="eggNOG" id="KOG3544">
    <property type="taxonomic scope" value="Eukaryota"/>
</dbReference>
<dbReference type="STRING" id="431595.K3X029"/>
<dbReference type="Proteomes" id="UP000019132">
    <property type="component" value="Unassembled WGS sequence"/>
</dbReference>
<dbReference type="PANTHER" id="PTHR31145">
    <property type="entry name" value="INTEGRAL MEMBRANE PROTEIN (AFU_ORTHOLOGUE AFUA_7G01610)"/>
    <property type="match status" value="1"/>
</dbReference>
<dbReference type="OMA" id="PISMICM"/>
<organism evidence="4 5">
    <name type="scientific">Globisporangium ultimum (strain ATCC 200006 / CBS 805.95 / DAOM BR144)</name>
    <name type="common">Pythium ultimum</name>
    <dbReference type="NCBI Taxonomy" id="431595"/>
    <lineage>
        <taxon>Eukaryota</taxon>
        <taxon>Sar</taxon>
        <taxon>Stramenopiles</taxon>
        <taxon>Oomycota</taxon>
        <taxon>Peronosporomycetes</taxon>
        <taxon>Pythiales</taxon>
        <taxon>Pythiaceae</taxon>
        <taxon>Globisporangium</taxon>
    </lineage>
</organism>
<feature type="region of interest" description="Disordered" evidence="1">
    <location>
        <begin position="498"/>
        <end position="518"/>
    </location>
</feature>
<dbReference type="AlphaFoldDB" id="K3X029"/>
<dbReference type="InterPro" id="IPR010308">
    <property type="entry name" value="TRP_C"/>
</dbReference>
<dbReference type="GO" id="GO:0016020">
    <property type="term" value="C:membrane"/>
    <property type="evidence" value="ECO:0007669"/>
    <property type="project" value="TreeGrafter"/>
</dbReference>
<keyword evidence="5" id="KW-1185">Reference proteome</keyword>
<dbReference type="InterPro" id="IPR040241">
    <property type="entry name" value="TRP_Flc/Pkd2-like"/>
</dbReference>
<feature type="region of interest" description="Disordered" evidence="1">
    <location>
        <begin position="411"/>
        <end position="442"/>
    </location>
</feature>
<feature type="transmembrane region" description="Helical" evidence="2">
    <location>
        <begin position="309"/>
        <end position="327"/>
    </location>
</feature>
<dbReference type="EMBL" id="GL376596">
    <property type="status" value="NOT_ANNOTATED_CDS"/>
    <property type="molecule type" value="Genomic_DNA"/>
</dbReference>
<feature type="transmembrane region" description="Helical" evidence="2">
    <location>
        <begin position="282"/>
        <end position="303"/>
    </location>
</feature>
<evidence type="ECO:0000256" key="1">
    <source>
        <dbReference type="SAM" id="MobiDB-lite"/>
    </source>
</evidence>
<name>K3X029_GLOUD</name>
<evidence type="ECO:0000256" key="2">
    <source>
        <dbReference type="SAM" id="Phobius"/>
    </source>
</evidence>
<feature type="compositionally biased region" description="Acidic residues" evidence="1">
    <location>
        <begin position="429"/>
        <end position="442"/>
    </location>
</feature>
<accession>K3X029</accession>
<feature type="transmembrane region" description="Helical" evidence="2">
    <location>
        <begin position="374"/>
        <end position="398"/>
    </location>
</feature>
<reference evidence="5" key="2">
    <citation type="submission" date="2010-04" db="EMBL/GenBank/DDBJ databases">
        <authorList>
            <person name="Buell R."/>
            <person name="Hamilton J."/>
            <person name="Hostetler J."/>
        </authorList>
    </citation>
    <scope>NUCLEOTIDE SEQUENCE [LARGE SCALE GENOMIC DNA]</scope>
    <source>
        <strain evidence="5">DAOM:BR144</strain>
    </source>
</reference>
<feature type="transmembrane region" description="Helical" evidence="2">
    <location>
        <begin position="334"/>
        <end position="354"/>
    </location>
</feature>
<protein>
    <recommendedName>
        <fullName evidence="3">TRP C-terminal domain-containing protein</fullName>
    </recommendedName>
</protein>
<evidence type="ECO:0000313" key="4">
    <source>
        <dbReference type="EnsemblProtists" id="PYU1_T010578"/>
    </source>
</evidence>
<feature type="domain" description="TRP C-terminal" evidence="3">
    <location>
        <begin position="103"/>
        <end position="398"/>
    </location>
</feature>
<feature type="transmembrane region" description="Helical" evidence="2">
    <location>
        <begin position="12"/>
        <end position="33"/>
    </location>
</feature>
<dbReference type="VEuPathDB" id="FungiDB:PYU1_G010555"/>
<dbReference type="PANTHER" id="PTHR31145:SF6">
    <property type="entry name" value="INTEGRAL MEMBRANE PROTEIN (AFU_ORTHOLOGUE AFUA_7G01610)"/>
    <property type="match status" value="1"/>
</dbReference>
<dbReference type="Pfam" id="PF06011">
    <property type="entry name" value="TRP"/>
    <property type="match status" value="1"/>
</dbReference>
<feature type="transmembrane region" description="Helical" evidence="2">
    <location>
        <begin position="226"/>
        <end position="249"/>
    </location>
</feature>
<keyword evidence="2" id="KW-0472">Membrane</keyword>
<reference evidence="4" key="3">
    <citation type="submission" date="2015-02" db="UniProtKB">
        <authorList>
            <consortium name="EnsemblProtists"/>
        </authorList>
    </citation>
    <scope>IDENTIFICATION</scope>
    <source>
        <strain evidence="4">DAOM BR144</strain>
    </source>
</reference>
<sequence>MSKSFAAFHDVLRFTTCTFAGISVALLMFLHYVSFDSSVNWSEAVLWSPNTWEFVLYIGYLQQMGSLSQLNLARTPYFLWDFTDTFSWSLFLIQRSNGDDSTVSSRRLDSVVLTGVVAYGDRIGITETSLLFLCALAFLLVFGALFAVYVTLVLFAKRKAEESDKFDTIGNYSVINPSQTSSVYGLRLISLRFLGLCILIWLFALYPMSLFASFEIAMEIDANKFSVGSLVLVIIVLGVICFGVLAVAIRELYSKTERELLDVKNRALWGSLYAAYTYRRRLFFVVVVAVQLLSGFLIGIMSIVSSATLMLALVLIVQVVYLGTVFFQAGFVALSVGLFTFTLSVVKIANYALAFAFLDATNQSSDTRSRAANAFIFLNSIVLIAWFVRHAIMFALALRLLAKRDANKPDGDGAGARGFHPRSTRFDRDNDDDNLDDEPEPELVEFQTPVERIDVAGHARSGDLMASQVSSSCDLMASQVSSARGSNVYVTMVVSPPTARADRDPSYHSASSSFSPRATIKVAL</sequence>
<evidence type="ECO:0000259" key="3">
    <source>
        <dbReference type="Pfam" id="PF06011"/>
    </source>
</evidence>
<feature type="transmembrane region" description="Helical" evidence="2">
    <location>
        <begin position="193"/>
        <end position="214"/>
    </location>
</feature>
<keyword evidence="2" id="KW-0812">Transmembrane</keyword>